<evidence type="ECO:0000313" key="2">
    <source>
        <dbReference type="EMBL" id="XDQ46581.1"/>
    </source>
</evidence>
<protein>
    <recommendedName>
        <fullName evidence="3">DUF1360 domain-containing protein</fullName>
    </recommendedName>
</protein>
<proteinExistence type="predicted"/>
<gene>
    <name evidence="2" type="ORF">AB5J52_32380</name>
</gene>
<keyword evidence="1" id="KW-0472">Membrane</keyword>
<dbReference type="GeneID" id="301471719"/>
<feature type="transmembrane region" description="Helical" evidence="1">
    <location>
        <begin position="43"/>
        <end position="66"/>
    </location>
</feature>
<keyword evidence="1" id="KW-0812">Transmembrane</keyword>
<dbReference type="EMBL" id="CP163441">
    <property type="protein sequence ID" value="XDQ46581.1"/>
    <property type="molecule type" value="Genomic_DNA"/>
</dbReference>
<organism evidence="2">
    <name type="scientific">Streptomyces sp. R39</name>
    <dbReference type="NCBI Taxonomy" id="3238631"/>
    <lineage>
        <taxon>Bacteria</taxon>
        <taxon>Bacillati</taxon>
        <taxon>Actinomycetota</taxon>
        <taxon>Actinomycetes</taxon>
        <taxon>Kitasatosporales</taxon>
        <taxon>Streptomycetaceae</taxon>
        <taxon>Streptomyces</taxon>
    </lineage>
</organism>
<name>A0AB39QWI6_9ACTN</name>
<sequence>MNLTQFILALGSTCRITRFVVKDTLAAGFRIWVADHFGEESKLAYLVTCSWCTSIWVAGGVTPLAYYLGGSLWIQIPAVALTLSYLSGVASLWLD</sequence>
<reference evidence="2" key="1">
    <citation type="submission" date="2024-07" db="EMBL/GenBank/DDBJ databases">
        <authorList>
            <person name="Yu S.T."/>
        </authorList>
    </citation>
    <scope>NUCLEOTIDE SEQUENCE</scope>
    <source>
        <strain evidence="2">R39</strain>
    </source>
</reference>
<dbReference type="RefSeq" id="WP_234545176.1">
    <property type="nucleotide sequence ID" value="NZ_CP163441.1"/>
</dbReference>
<feature type="transmembrane region" description="Helical" evidence="1">
    <location>
        <begin position="72"/>
        <end position="94"/>
    </location>
</feature>
<dbReference type="AlphaFoldDB" id="A0AB39QWI6"/>
<accession>A0AB39QWI6</accession>
<evidence type="ECO:0008006" key="3">
    <source>
        <dbReference type="Google" id="ProtNLM"/>
    </source>
</evidence>
<keyword evidence="1" id="KW-1133">Transmembrane helix</keyword>
<evidence type="ECO:0000256" key="1">
    <source>
        <dbReference type="SAM" id="Phobius"/>
    </source>
</evidence>